<proteinExistence type="predicted"/>
<dbReference type="Gene3D" id="3.90.550.10">
    <property type="entry name" value="Spore Coat Polysaccharide Biosynthesis Protein SpsA, Chain A"/>
    <property type="match status" value="1"/>
</dbReference>
<dbReference type="Proteomes" id="UP000662873">
    <property type="component" value="Chromosome"/>
</dbReference>
<protein>
    <submittedName>
        <fullName evidence="2">Glycosyltransferase family 2</fullName>
    </submittedName>
</protein>
<organism evidence="2 3">
    <name type="scientific">Candidatus Nitrosymbiomonas proteolyticus</name>
    <dbReference type="NCBI Taxonomy" id="2608984"/>
    <lineage>
        <taxon>Bacteria</taxon>
        <taxon>Bacillati</taxon>
        <taxon>Armatimonadota</taxon>
        <taxon>Armatimonadota incertae sedis</taxon>
        <taxon>Candidatus Nitrosymbiomonas</taxon>
    </lineage>
</organism>
<dbReference type="PANTHER" id="PTHR43777:SF1">
    <property type="entry name" value="MOLYBDENUM COFACTOR CYTIDYLYLTRANSFERASE"/>
    <property type="match status" value="1"/>
</dbReference>
<dbReference type="InterPro" id="IPR029044">
    <property type="entry name" value="Nucleotide-diphossugar_trans"/>
</dbReference>
<gene>
    <name evidence="2" type="ORF">NPRO_21790</name>
</gene>
<reference evidence="2" key="1">
    <citation type="journal article" name="DNA Res.">
        <title>The physiological potential of anammox bacteria as revealed by their core genome structure.</title>
        <authorList>
            <person name="Okubo T."/>
            <person name="Toyoda A."/>
            <person name="Fukuhara K."/>
            <person name="Uchiyama I."/>
            <person name="Harigaya Y."/>
            <person name="Kuroiwa M."/>
            <person name="Suzuki T."/>
            <person name="Murakami Y."/>
            <person name="Suwa Y."/>
            <person name="Takami H."/>
        </authorList>
    </citation>
    <scope>NUCLEOTIDE SEQUENCE</scope>
    <source>
        <strain evidence="2">317325-2</strain>
    </source>
</reference>
<name>A0A809SF79_9BACT</name>
<dbReference type="KEGG" id="npy:NPRO_21790"/>
<dbReference type="CDD" id="cd04182">
    <property type="entry name" value="GT_2_like_f"/>
    <property type="match status" value="1"/>
</dbReference>
<feature type="domain" description="MobA-like NTP transferase" evidence="1">
    <location>
        <begin position="3"/>
        <end position="150"/>
    </location>
</feature>
<dbReference type="PANTHER" id="PTHR43777">
    <property type="entry name" value="MOLYBDENUM COFACTOR CYTIDYLYLTRANSFERASE"/>
    <property type="match status" value="1"/>
</dbReference>
<evidence type="ECO:0000313" key="2">
    <source>
        <dbReference type="EMBL" id="BBO24584.1"/>
    </source>
</evidence>
<evidence type="ECO:0000259" key="1">
    <source>
        <dbReference type="Pfam" id="PF12804"/>
    </source>
</evidence>
<dbReference type="SUPFAM" id="SSF53448">
    <property type="entry name" value="Nucleotide-diphospho-sugar transferases"/>
    <property type="match status" value="1"/>
</dbReference>
<dbReference type="AlphaFoldDB" id="A0A809SF79"/>
<dbReference type="Pfam" id="PF12804">
    <property type="entry name" value="NTP_transf_3"/>
    <property type="match status" value="1"/>
</dbReference>
<dbReference type="GO" id="GO:0016779">
    <property type="term" value="F:nucleotidyltransferase activity"/>
    <property type="evidence" value="ECO:0007669"/>
    <property type="project" value="UniProtKB-ARBA"/>
</dbReference>
<dbReference type="InterPro" id="IPR025877">
    <property type="entry name" value="MobA-like_NTP_Trfase"/>
</dbReference>
<evidence type="ECO:0000313" key="3">
    <source>
        <dbReference type="Proteomes" id="UP000662873"/>
    </source>
</evidence>
<accession>A0A809SF79</accession>
<sequence>MRGGNKLLREWGGEPLIRRTAKTALGSQLDSVLAVVGHEADAIQKALEGLEIEFVLNPRYAEGMGSSLSAGVERVCERADAVVILLGDMPRIQSSTIDSVLARWRQGGLCVVHCGSIASPSPPTLFSQELFADLVALSGDQGARSIIESNQERSGIVSVGPSELYDLDESSDWPDAEAP</sequence>
<dbReference type="EMBL" id="AP021858">
    <property type="protein sequence ID" value="BBO24584.1"/>
    <property type="molecule type" value="Genomic_DNA"/>
</dbReference>
<keyword evidence="2" id="KW-0808">Transferase</keyword>